<dbReference type="InterPro" id="IPR038470">
    <property type="entry name" value="Cellsynth_D_sf"/>
</dbReference>
<organism evidence="1 2">
    <name type="scientific">Rheinheimera tangshanensis</name>
    <dbReference type="NCBI Taxonomy" id="400153"/>
    <lineage>
        <taxon>Bacteria</taxon>
        <taxon>Pseudomonadati</taxon>
        <taxon>Pseudomonadota</taxon>
        <taxon>Gammaproteobacteria</taxon>
        <taxon>Chromatiales</taxon>
        <taxon>Chromatiaceae</taxon>
        <taxon>Rheinheimera</taxon>
    </lineage>
</organism>
<dbReference type="RefSeq" id="WP_147904678.1">
    <property type="nucleotide sequence ID" value="NZ_BAAAGC010000005.1"/>
</dbReference>
<dbReference type="InterPro" id="IPR022798">
    <property type="entry name" value="BcsD_bac"/>
</dbReference>
<evidence type="ECO:0000313" key="2">
    <source>
        <dbReference type="Proteomes" id="UP000321814"/>
    </source>
</evidence>
<dbReference type="GO" id="GO:0030244">
    <property type="term" value="P:cellulose biosynthetic process"/>
    <property type="evidence" value="ECO:0007669"/>
    <property type="project" value="InterPro"/>
</dbReference>
<sequence>MIDMMLTERLNSGYFNSQHCSKQWRSFIQVFVEEIYQTAGDEDARAFLRHMGTRLAAMHPVPLYDSIEDLEKSMNLILSSMDWGWVKIEMHDLSLVFYHGAFPLPSYGKKEAEREALVFSALLEGLYHGWMVALGGNPEIAVRTQKAIPGQVFELVYAKLTRNY</sequence>
<dbReference type="AlphaFoldDB" id="A0A5C8LW51"/>
<comment type="caution">
    <text evidence="1">The sequence shown here is derived from an EMBL/GenBank/DDBJ whole genome shotgun (WGS) entry which is preliminary data.</text>
</comment>
<proteinExistence type="predicted"/>
<protein>
    <recommendedName>
        <fullName evidence="3">Cellulose synthase</fullName>
    </recommendedName>
</protein>
<evidence type="ECO:0000313" key="1">
    <source>
        <dbReference type="EMBL" id="TXK79939.1"/>
    </source>
</evidence>
<dbReference type="Pfam" id="PF03500">
    <property type="entry name" value="Cellsynth_D"/>
    <property type="match status" value="1"/>
</dbReference>
<dbReference type="Gene3D" id="3.30.70.2590">
    <property type="match status" value="1"/>
</dbReference>
<dbReference type="EMBL" id="VRLR01000008">
    <property type="protein sequence ID" value="TXK79939.1"/>
    <property type="molecule type" value="Genomic_DNA"/>
</dbReference>
<gene>
    <name evidence="1" type="ORF">FU839_12785</name>
</gene>
<accession>A0A5C8LW51</accession>
<keyword evidence="2" id="KW-1185">Reference proteome</keyword>
<dbReference type="OrthoDB" id="6078279at2"/>
<reference evidence="1 2" key="1">
    <citation type="submission" date="2019-08" db="EMBL/GenBank/DDBJ databases">
        <title>Draft genome analysis of Rheinheimera tangshanensis isolated from the roots of fresh rice plants (Oryza sativa).</title>
        <authorList>
            <person name="Yu Q."/>
            <person name="Qi Y."/>
            <person name="Zhang H."/>
            <person name="Pu J."/>
        </authorList>
    </citation>
    <scope>NUCLEOTIDE SEQUENCE [LARGE SCALE GENOMIC DNA]</scope>
    <source>
        <strain evidence="1 2">JA3-B52</strain>
    </source>
</reference>
<name>A0A5C8LW51_9GAMM</name>
<dbReference type="Proteomes" id="UP000321814">
    <property type="component" value="Unassembled WGS sequence"/>
</dbReference>
<evidence type="ECO:0008006" key="3">
    <source>
        <dbReference type="Google" id="ProtNLM"/>
    </source>
</evidence>